<protein>
    <submittedName>
        <fullName evidence="3">CBS domain-containing protein</fullName>
    </submittedName>
</protein>
<evidence type="ECO:0000256" key="1">
    <source>
        <dbReference type="PROSITE-ProRule" id="PRU00703"/>
    </source>
</evidence>
<dbReference type="Gene3D" id="3.10.580.10">
    <property type="entry name" value="CBS-domain"/>
    <property type="match status" value="1"/>
</dbReference>
<dbReference type="CDD" id="cd02205">
    <property type="entry name" value="CBS_pair_SF"/>
    <property type="match status" value="1"/>
</dbReference>
<dbReference type="Pfam" id="PF00571">
    <property type="entry name" value="CBS"/>
    <property type="match status" value="1"/>
</dbReference>
<evidence type="ECO:0000313" key="4">
    <source>
        <dbReference type="Proteomes" id="UP000224915"/>
    </source>
</evidence>
<keyword evidence="1" id="KW-0129">CBS domain</keyword>
<dbReference type="EMBL" id="PDJD01000001">
    <property type="protein sequence ID" value="PFG20730.1"/>
    <property type="molecule type" value="Genomic_DNA"/>
</dbReference>
<reference evidence="3 4" key="1">
    <citation type="submission" date="2017-10" db="EMBL/GenBank/DDBJ databases">
        <title>Sequencing the genomes of 1000 actinobacteria strains.</title>
        <authorList>
            <person name="Klenk H.-P."/>
        </authorList>
    </citation>
    <scope>NUCLEOTIDE SEQUENCE [LARGE SCALE GENOMIC DNA]</scope>
    <source>
        <strain evidence="3 4">DSM 21801</strain>
    </source>
</reference>
<feature type="domain" description="CBS" evidence="2">
    <location>
        <begin position="102"/>
        <end position="160"/>
    </location>
</feature>
<dbReference type="SMART" id="SM00116">
    <property type="entry name" value="CBS"/>
    <property type="match status" value="2"/>
</dbReference>
<dbReference type="SUPFAM" id="SSF54631">
    <property type="entry name" value="CBS-domain pair"/>
    <property type="match status" value="1"/>
</dbReference>
<sequence length="237" mass="26222">MMSDDELTDRFLNACEDAKRALERRTKKSYTGLGEALRRDGDHPLVKPYIAELKAYVELRNAIAHGDRRDGKPIATPRADAVERMEALALRIENPPKVSQFMVKALRTVREETTLREASLIIVQESLSQLPVVNESGRVEWLLTTNALARWLGAMYKEDGFLVEEGGTVAEVRAYAEQQDRAETTSPNTLARKACNRLSASDAPAALLVTTNGKESGQLQGILTRFDVPRVLAALSS</sequence>
<dbReference type="InterPro" id="IPR000644">
    <property type="entry name" value="CBS_dom"/>
</dbReference>
<dbReference type="Proteomes" id="UP000224915">
    <property type="component" value="Unassembled WGS sequence"/>
</dbReference>
<organism evidence="3 4">
    <name type="scientific">Serinibacter salmoneus</name>
    <dbReference type="NCBI Taxonomy" id="556530"/>
    <lineage>
        <taxon>Bacteria</taxon>
        <taxon>Bacillati</taxon>
        <taxon>Actinomycetota</taxon>
        <taxon>Actinomycetes</taxon>
        <taxon>Micrococcales</taxon>
        <taxon>Beutenbergiaceae</taxon>
        <taxon>Serinibacter</taxon>
    </lineage>
</organism>
<comment type="caution">
    <text evidence="3">The sequence shown here is derived from an EMBL/GenBank/DDBJ whole genome shotgun (WGS) entry which is preliminary data.</text>
</comment>
<keyword evidence="4" id="KW-1185">Reference proteome</keyword>
<evidence type="ECO:0000259" key="2">
    <source>
        <dbReference type="PROSITE" id="PS51371"/>
    </source>
</evidence>
<evidence type="ECO:0000313" key="3">
    <source>
        <dbReference type="EMBL" id="PFG20730.1"/>
    </source>
</evidence>
<dbReference type="PROSITE" id="PS51371">
    <property type="entry name" value="CBS"/>
    <property type="match status" value="1"/>
</dbReference>
<accession>A0A2A9D4E9</accession>
<gene>
    <name evidence="3" type="ORF">ATL40_2341</name>
</gene>
<proteinExistence type="predicted"/>
<name>A0A2A9D4E9_9MICO</name>
<dbReference type="InterPro" id="IPR046342">
    <property type="entry name" value="CBS_dom_sf"/>
</dbReference>
<dbReference type="AlphaFoldDB" id="A0A2A9D4E9"/>